<keyword evidence="2 4" id="KW-0808">Transferase</keyword>
<reference evidence="4 5" key="1">
    <citation type="submission" date="2019-11" db="EMBL/GenBank/DDBJ databases">
        <title>Isolation of a new High Light Tolerant Cyanobacteria.</title>
        <authorList>
            <person name="Dobson Z."/>
            <person name="Vaughn N."/>
            <person name="Vaughn M."/>
            <person name="Fromme P."/>
            <person name="Mazor Y."/>
        </authorList>
    </citation>
    <scope>NUCLEOTIDE SEQUENCE [LARGE SCALE GENOMIC DNA]</scope>
    <source>
        <strain evidence="4 5">0216</strain>
    </source>
</reference>
<dbReference type="AlphaFoldDB" id="A0A844GV91"/>
<dbReference type="EMBL" id="WMIA01000026">
    <property type="protein sequence ID" value="MTF40377.1"/>
    <property type="molecule type" value="Genomic_DNA"/>
</dbReference>
<dbReference type="Proteomes" id="UP000437131">
    <property type="component" value="Unassembled WGS sequence"/>
</dbReference>
<sequence length="334" mass="38430">MIASNQKRSIEIQYLENILPIANDGQDVIEGLSSTPKTIPAKYFYDAYGSELFEQICLLPEYYPTRTETEILQQASAEIAELTGVCELVELGSGSSTKTRLLLSAYENLGQPWQYVPIDVSSEILKESALQLHSEYPHLSILGLVGTYEQALLQLPASSLPKRMIVFLGSTLGNFTQEECDRLFNEVRDILQVGDYFLLGIDLQKPKEILEKAYNDSQGVTAKFNLNMLSHLNQRYEGNFDLDSFQHHAIYNQNEQQIEMYLRAKQVQRIQLKKLDLKIEIEAGESILTEISRKFNLEQMEEFLAQHRLKPIKYWTDEKQWFGLILSQLKEYDL</sequence>
<evidence type="ECO:0000259" key="3">
    <source>
        <dbReference type="Pfam" id="PF10017"/>
    </source>
</evidence>
<organism evidence="4 5">
    <name type="scientific">Cyanobacterium aponinum 0216</name>
    <dbReference type="NCBI Taxonomy" id="2676140"/>
    <lineage>
        <taxon>Bacteria</taxon>
        <taxon>Bacillati</taxon>
        <taxon>Cyanobacteriota</taxon>
        <taxon>Cyanophyceae</taxon>
        <taxon>Oscillatoriophycideae</taxon>
        <taxon>Chroococcales</taxon>
        <taxon>Geminocystaceae</taxon>
        <taxon>Cyanobacterium</taxon>
    </lineage>
</organism>
<evidence type="ECO:0000313" key="5">
    <source>
        <dbReference type="Proteomes" id="UP000437131"/>
    </source>
</evidence>
<dbReference type="GO" id="GO:0052706">
    <property type="term" value="F:L-histidine N(alpha)-methyltransferase activity"/>
    <property type="evidence" value="ECO:0007669"/>
    <property type="project" value="UniProtKB-EC"/>
</dbReference>
<feature type="domain" description="Histidine-specific methyltransferase SAM-dependent" evidence="3">
    <location>
        <begin position="26"/>
        <end position="328"/>
    </location>
</feature>
<dbReference type="PANTHER" id="PTHR43397">
    <property type="entry name" value="ERGOTHIONEINE BIOSYNTHESIS PROTEIN 1"/>
    <property type="match status" value="1"/>
</dbReference>
<dbReference type="GO" id="GO:0032259">
    <property type="term" value="P:methylation"/>
    <property type="evidence" value="ECO:0007669"/>
    <property type="project" value="UniProtKB-KW"/>
</dbReference>
<dbReference type="InterPro" id="IPR051128">
    <property type="entry name" value="EgtD_Methyltrsf_superfamily"/>
</dbReference>
<dbReference type="InterPro" id="IPR019257">
    <property type="entry name" value="MeTrfase_dom"/>
</dbReference>
<keyword evidence="1 4" id="KW-0489">Methyltransferase</keyword>
<dbReference type="InterPro" id="IPR029063">
    <property type="entry name" value="SAM-dependent_MTases_sf"/>
</dbReference>
<dbReference type="Gene3D" id="3.40.50.150">
    <property type="entry name" value="Vaccinia Virus protein VP39"/>
    <property type="match status" value="1"/>
</dbReference>
<dbReference type="NCBIfam" id="TIGR03438">
    <property type="entry name" value="egtD_ergothio"/>
    <property type="match status" value="1"/>
</dbReference>
<dbReference type="SUPFAM" id="SSF53335">
    <property type="entry name" value="S-adenosyl-L-methionine-dependent methyltransferases"/>
    <property type="match status" value="1"/>
</dbReference>
<dbReference type="RefSeq" id="WP_155084569.1">
    <property type="nucleotide sequence ID" value="NZ_WMIA01000026.1"/>
</dbReference>
<evidence type="ECO:0000256" key="2">
    <source>
        <dbReference type="ARBA" id="ARBA00022679"/>
    </source>
</evidence>
<dbReference type="InterPro" id="IPR035094">
    <property type="entry name" value="EgtD"/>
</dbReference>
<name>A0A844GV91_9CHRO</name>
<dbReference type="InterPro" id="IPR017804">
    <property type="entry name" value="MeTrfase_EgtD-like"/>
</dbReference>
<protein>
    <submittedName>
        <fullName evidence="4">L-histidine N(Alpha)-methyltransferase</fullName>
        <ecNumber evidence="4">2.1.1.44</ecNumber>
    </submittedName>
</protein>
<dbReference type="EC" id="2.1.1.44" evidence="4"/>
<accession>A0A844GV91</accession>
<dbReference type="PIRSF" id="PIRSF018005">
    <property type="entry name" value="UCP018005"/>
    <property type="match status" value="1"/>
</dbReference>
<dbReference type="PANTHER" id="PTHR43397:SF1">
    <property type="entry name" value="ERGOTHIONEINE BIOSYNTHESIS PROTEIN 1"/>
    <property type="match status" value="1"/>
</dbReference>
<dbReference type="Pfam" id="PF10017">
    <property type="entry name" value="Methyltransf_33"/>
    <property type="match status" value="1"/>
</dbReference>
<comment type="caution">
    <text evidence="4">The sequence shown here is derived from an EMBL/GenBank/DDBJ whole genome shotgun (WGS) entry which is preliminary data.</text>
</comment>
<gene>
    <name evidence="4" type="primary">egtD</name>
    <name evidence="4" type="ORF">GGC33_15775</name>
</gene>
<evidence type="ECO:0000313" key="4">
    <source>
        <dbReference type="EMBL" id="MTF40377.1"/>
    </source>
</evidence>
<proteinExistence type="predicted"/>
<evidence type="ECO:0000256" key="1">
    <source>
        <dbReference type="ARBA" id="ARBA00022603"/>
    </source>
</evidence>